<dbReference type="Pfam" id="PF14012">
    <property type="entry name" value="DUF4229"/>
    <property type="match status" value="1"/>
</dbReference>
<feature type="compositionally biased region" description="Basic and acidic residues" evidence="1">
    <location>
        <begin position="136"/>
        <end position="145"/>
    </location>
</feature>
<reference evidence="3 4" key="1">
    <citation type="submission" date="2020-04" db="EMBL/GenBank/DDBJ databases">
        <authorList>
            <person name="Klaysubun C."/>
            <person name="Duangmal K."/>
            <person name="Lipun K."/>
        </authorList>
    </citation>
    <scope>NUCLEOTIDE SEQUENCE [LARGE SCALE GENOMIC DNA]</scope>
    <source>
        <strain evidence="3 4">K10HN5</strain>
    </source>
</reference>
<keyword evidence="2" id="KW-1133">Transmembrane helix</keyword>
<feature type="region of interest" description="Disordered" evidence="1">
    <location>
        <begin position="123"/>
        <end position="145"/>
    </location>
</feature>
<dbReference type="EMBL" id="JAAXLA010000041">
    <property type="protein sequence ID" value="NMH99710.1"/>
    <property type="molecule type" value="Genomic_DNA"/>
</dbReference>
<keyword evidence="2" id="KW-0472">Membrane</keyword>
<dbReference type="Proteomes" id="UP000820669">
    <property type="component" value="Unassembled WGS sequence"/>
</dbReference>
<sequence length="145" mass="15195">MTDSALTPPGPTGAGPGRQPGLGMTLALYTLARLGLLAVLTAVLALAGIPFLLALLLALIVALPLSLVLFRGLRRRLDGALAVARERRAAEREALRARLRGEEQPGDRSPADPPRVDVAAAYWARPAAEPSSGEAAQRESDTGRD</sequence>
<comment type="caution">
    <text evidence="3">The sequence shown here is derived from an EMBL/GenBank/DDBJ whole genome shotgun (WGS) entry which is preliminary data.</text>
</comment>
<keyword evidence="4" id="KW-1185">Reference proteome</keyword>
<proteinExistence type="predicted"/>
<feature type="transmembrane region" description="Helical" evidence="2">
    <location>
        <begin position="51"/>
        <end position="70"/>
    </location>
</feature>
<dbReference type="RefSeq" id="WP_169383194.1">
    <property type="nucleotide sequence ID" value="NZ_JAAXLA010000041.1"/>
</dbReference>
<organism evidence="3 4">
    <name type="scientific">Pseudonocardia acidicola</name>
    <dbReference type="NCBI Taxonomy" id="2724939"/>
    <lineage>
        <taxon>Bacteria</taxon>
        <taxon>Bacillati</taxon>
        <taxon>Actinomycetota</taxon>
        <taxon>Actinomycetes</taxon>
        <taxon>Pseudonocardiales</taxon>
        <taxon>Pseudonocardiaceae</taxon>
        <taxon>Pseudonocardia</taxon>
    </lineage>
</organism>
<feature type="transmembrane region" description="Helical" evidence="2">
    <location>
        <begin position="26"/>
        <end position="45"/>
    </location>
</feature>
<keyword evidence="2" id="KW-0812">Transmembrane</keyword>
<dbReference type="InterPro" id="IPR025323">
    <property type="entry name" value="DUF4229"/>
</dbReference>
<accession>A0ABX1SDU1</accession>
<protein>
    <submittedName>
        <fullName evidence="3">DUF4229 domain-containing protein</fullName>
    </submittedName>
</protein>
<evidence type="ECO:0000313" key="4">
    <source>
        <dbReference type="Proteomes" id="UP000820669"/>
    </source>
</evidence>
<gene>
    <name evidence="3" type="ORF">HF526_20670</name>
</gene>
<name>A0ABX1SDU1_9PSEU</name>
<evidence type="ECO:0000256" key="2">
    <source>
        <dbReference type="SAM" id="Phobius"/>
    </source>
</evidence>
<evidence type="ECO:0000313" key="3">
    <source>
        <dbReference type="EMBL" id="NMH99710.1"/>
    </source>
</evidence>
<evidence type="ECO:0000256" key="1">
    <source>
        <dbReference type="SAM" id="MobiDB-lite"/>
    </source>
</evidence>